<sequence length="704" mass="80874">MAAASHSSPWSYDVFLSFRGEDTRNNFTAHLYDALCRKGINTFMDDDNLGRGEAISPALLKRLRVECMKSRGQRVLPIFYNVDPSDVRKQRGKIGEAFAKHEENLKNMERVKVWREAVTQVSNLSGWDSRNKLETMLIKDIVTDVSNKLFSINSSDDKNLVGMSSRIKEVESLLFIESFDVRIVGIWGMAGIGKTTLARAIYNQVSHQFESSAFLLNVEEDFKKKRRLRSKKVFIVLDDVKDQEILGYLTENQDSFGHGSRIIITTKDKNLLTSHLVNYYEIRKLSYEEAMEVLRRHSSKHKLPKDDLMELSRRVTTYAQGLPLALKILSSFLFGMKKHEWKSYLDKLKGTPNPDINKGKDKDYVMEILEGCGFFPACGIRTLLDKSFITISNNKLQMHDLIQHMGMEVVRQNSPNEPGKWSRLWSHEDVSHVVKKNTGTEEVEGIFLDLSNLQEIHFTSEGFTRINKLRLLKVYKSHISKDSKCTFKKEEYNFNPERLLEFNMPYSHIKQLWKGIKVLEKLKFMELSHSQCLVEIPDLSRASNLERLVLEGCIHLCAIHPSLGVLNKLIFLSLRDCINLRHFPNSIELKSLQIFILSGCSKLEKFPEIRGYMEHLSELFLDGTGIEELPSSIEYAIGLVVLDLTNCKELRSLPNSICNLESLKTLLLSDCSKLESLPQNFGKLKQLRKLYADRTPIKLAYLLC</sequence>
<dbReference type="Gene3D" id="3.80.10.10">
    <property type="entry name" value="Ribonuclease Inhibitor"/>
    <property type="match status" value="1"/>
</dbReference>
<dbReference type="SUPFAM" id="SSF52200">
    <property type="entry name" value="Toll/Interleukin receptor TIR domain"/>
    <property type="match status" value="1"/>
</dbReference>
<dbReference type="Gene3D" id="1.10.8.430">
    <property type="entry name" value="Helical domain of apoptotic protease-activating factors"/>
    <property type="match status" value="1"/>
</dbReference>
<dbReference type="SUPFAM" id="SSF46785">
    <property type="entry name" value="Winged helix' DNA-binding domain"/>
    <property type="match status" value="1"/>
</dbReference>
<proteinExistence type="predicted"/>
<dbReference type="GO" id="GO:0006952">
    <property type="term" value="P:defense response"/>
    <property type="evidence" value="ECO:0007669"/>
    <property type="project" value="UniProtKB-KW"/>
</dbReference>
<dbReference type="PRINTS" id="PR00364">
    <property type="entry name" value="DISEASERSIST"/>
</dbReference>
<dbReference type="GO" id="GO:0007165">
    <property type="term" value="P:signal transduction"/>
    <property type="evidence" value="ECO:0007669"/>
    <property type="project" value="InterPro"/>
</dbReference>
<dbReference type="SMART" id="SM00255">
    <property type="entry name" value="TIR"/>
    <property type="match status" value="1"/>
</dbReference>
<reference evidence="5 6" key="1">
    <citation type="journal article" date="2018" name="PLoS Genet.">
        <title>Population sequencing reveals clonal diversity and ancestral inbreeding in the grapevine cultivar Chardonnay.</title>
        <authorList>
            <person name="Roach M.J."/>
            <person name="Johnson D.L."/>
            <person name="Bohlmann J."/>
            <person name="van Vuuren H.J."/>
            <person name="Jones S.J."/>
            <person name="Pretorius I.S."/>
            <person name="Schmidt S.A."/>
            <person name="Borneman A.R."/>
        </authorList>
    </citation>
    <scope>NUCLEOTIDE SEQUENCE [LARGE SCALE GENOMIC DNA]</scope>
    <source>
        <strain evidence="6">cv. Chardonnay</strain>
        <tissue evidence="5">Leaf</tissue>
    </source>
</reference>
<dbReference type="Proteomes" id="UP000288805">
    <property type="component" value="Unassembled WGS sequence"/>
</dbReference>
<feature type="domain" description="TIR" evidence="4">
    <location>
        <begin position="10"/>
        <end position="149"/>
    </location>
</feature>
<dbReference type="InterPro" id="IPR011713">
    <property type="entry name" value="Leu-rich_rpt_3"/>
</dbReference>
<dbReference type="InterPro" id="IPR058192">
    <property type="entry name" value="WHD_ROQ1-like"/>
</dbReference>
<dbReference type="InterPro" id="IPR035897">
    <property type="entry name" value="Toll_tir_struct_dom_sf"/>
</dbReference>
<dbReference type="Pfam" id="PF01582">
    <property type="entry name" value="TIR"/>
    <property type="match status" value="2"/>
</dbReference>
<dbReference type="InterPro" id="IPR002182">
    <property type="entry name" value="NB-ARC"/>
</dbReference>
<dbReference type="SUPFAM" id="SSF52540">
    <property type="entry name" value="P-loop containing nucleoside triphosphate hydrolases"/>
    <property type="match status" value="1"/>
</dbReference>
<dbReference type="InterPro" id="IPR058546">
    <property type="entry name" value="RPS4B/Roq1-like_LRR"/>
</dbReference>
<comment type="caution">
    <text evidence="5">The sequence shown here is derived from an EMBL/GenBank/DDBJ whole genome shotgun (WGS) entry which is preliminary data.</text>
</comment>
<evidence type="ECO:0000313" key="5">
    <source>
        <dbReference type="EMBL" id="RVW60017.1"/>
    </source>
</evidence>
<evidence type="ECO:0000256" key="3">
    <source>
        <dbReference type="ARBA" id="ARBA00022821"/>
    </source>
</evidence>
<dbReference type="PANTHER" id="PTHR11017:SF479">
    <property type="entry name" value="DISEASE RESISTANCE PROTEIN (TIR-NBS-LRR CLASS) FAMILY"/>
    <property type="match status" value="1"/>
</dbReference>
<evidence type="ECO:0000313" key="6">
    <source>
        <dbReference type="Proteomes" id="UP000288805"/>
    </source>
</evidence>
<dbReference type="InterPro" id="IPR044974">
    <property type="entry name" value="Disease_R_plants"/>
</dbReference>
<dbReference type="EMBL" id="QGNW01000871">
    <property type="protein sequence ID" value="RVW60017.1"/>
    <property type="molecule type" value="Genomic_DNA"/>
</dbReference>
<dbReference type="AlphaFoldDB" id="A0A438FJ58"/>
<dbReference type="SUPFAM" id="SSF52058">
    <property type="entry name" value="L domain-like"/>
    <property type="match status" value="1"/>
</dbReference>
<evidence type="ECO:0000259" key="4">
    <source>
        <dbReference type="PROSITE" id="PS50104"/>
    </source>
</evidence>
<dbReference type="Gene3D" id="3.40.50.300">
    <property type="entry name" value="P-loop containing nucleotide triphosphate hydrolases"/>
    <property type="match status" value="2"/>
</dbReference>
<dbReference type="InterPro" id="IPR000157">
    <property type="entry name" value="TIR_dom"/>
</dbReference>
<keyword evidence="1" id="KW-0433">Leucine-rich repeat</keyword>
<protein>
    <submittedName>
        <fullName evidence="5">TMV resistance protein N</fullName>
    </submittedName>
</protein>
<dbReference type="Pfam" id="PF23286">
    <property type="entry name" value="LRR_13"/>
    <property type="match status" value="1"/>
</dbReference>
<keyword evidence="3" id="KW-0611">Plant defense</keyword>
<dbReference type="PROSITE" id="PS50104">
    <property type="entry name" value="TIR"/>
    <property type="match status" value="1"/>
</dbReference>
<keyword evidence="2" id="KW-0677">Repeat</keyword>
<dbReference type="InterPro" id="IPR027417">
    <property type="entry name" value="P-loop_NTPase"/>
</dbReference>
<dbReference type="InterPro" id="IPR042197">
    <property type="entry name" value="Apaf_helical"/>
</dbReference>
<evidence type="ECO:0000256" key="1">
    <source>
        <dbReference type="ARBA" id="ARBA00022614"/>
    </source>
</evidence>
<dbReference type="Pfam" id="PF23282">
    <property type="entry name" value="WHD_ROQ1"/>
    <property type="match status" value="1"/>
</dbReference>
<evidence type="ECO:0000256" key="2">
    <source>
        <dbReference type="ARBA" id="ARBA00022737"/>
    </source>
</evidence>
<name>A0A438FJ58_VITVI</name>
<dbReference type="Gene3D" id="3.40.50.10140">
    <property type="entry name" value="Toll/interleukin-1 receptor homology (TIR) domain"/>
    <property type="match status" value="2"/>
</dbReference>
<dbReference type="Pfam" id="PF00931">
    <property type="entry name" value="NB-ARC"/>
    <property type="match status" value="2"/>
</dbReference>
<accession>A0A438FJ58</accession>
<dbReference type="PANTHER" id="PTHR11017">
    <property type="entry name" value="LEUCINE-RICH REPEAT-CONTAINING PROTEIN"/>
    <property type="match status" value="1"/>
</dbReference>
<dbReference type="GO" id="GO:0043531">
    <property type="term" value="F:ADP binding"/>
    <property type="evidence" value="ECO:0007669"/>
    <property type="project" value="InterPro"/>
</dbReference>
<dbReference type="InterPro" id="IPR036390">
    <property type="entry name" value="WH_DNA-bd_sf"/>
</dbReference>
<gene>
    <name evidence="5" type="primary">N_176</name>
    <name evidence="5" type="ORF">CK203_089486</name>
</gene>
<dbReference type="Pfam" id="PF07725">
    <property type="entry name" value="LRR_3"/>
    <property type="match status" value="1"/>
</dbReference>
<dbReference type="InterPro" id="IPR032675">
    <property type="entry name" value="LRR_dom_sf"/>
</dbReference>
<organism evidence="5 6">
    <name type="scientific">Vitis vinifera</name>
    <name type="common">Grape</name>
    <dbReference type="NCBI Taxonomy" id="29760"/>
    <lineage>
        <taxon>Eukaryota</taxon>
        <taxon>Viridiplantae</taxon>
        <taxon>Streptophyta</taxon>
        <taxon>Embryophyta</taxon>
        <taxon>Tracheophyta</taxon>
        <taxon>Spermatophyta</taxon>
        <taxon>Magnoliopsida</taxon>
        <taxon>eudicotyledons</taxon>
        <taxon>Gunneridae</taxon>
        <taxon>Pentapetalae</taxon>
        <taxon>rosids</taxon>
        <taxon>Vitales</taxon>
        <taxon>Vitaceae</taxon>
        <taxon>Viteae</taxon>
        <taxon>Vitis</taxon>
    </lineage>
</organism>